<dbReference type="OrthoDB" id="9764596at2"/>
<evidence type="ECO:0000256" key="3">
    <source>
        <dbReference type="ARBA" id="ARBA00022475"/>
    </source>
</evidence>
<keyword evidence="8 9" id="KW-0472">Membrane</keyword>
<keyword evidence="7 9" id="KW-1133">Transmembrane helix</keyword>
<dbReference type="PANTHER" id="PTHR11328">
    <property type="entry name" value="MAJOR FACILITATOR SUPERFAMILY DOMAIN-CONTAINING PROTEIN"/>
    <property type="match status" value="1"/>
</dbReference>
<reference evidence="11" key="2">
    <citation type="submission" date="2020-12" db="EMBL/GenBank/DDBJ databases">
        <authorList>
            <person name="Mcmullen J.G."/>
        </authorList>
    </citation>
    <scope>NUCLEOTIDE SEQUENCE</scope>
    <source>
        <strain evidence="11">Dm-2019-70</strain>
    </source>
</reference>
<proteinExistence type="predicted"/>
<feature type="transmembrane region" description="Helical" evidence="9">
    <location>
        <begin position="334"/>
        <end position="358"/>
    </location>
</feature>
<evidence type="ECO:0000256" key="4">
    <source>
        <dbReference type="ARBA" id="ARBA00022597"/>
    </source>
</evidence>
<feature type="transmembrane region" description="Helical" evidence="9">
    <location>
        <begin position="91"/>
        <end position="108"/>
    </location>
</feature>
<feature type="transmembrane region" description="Helical" evidence="9">
    <location>
        <begin position="163"/>
        <end position="183"/>
    </location>
</feature>
<dbReference type="SUPFAM" id="SSF103473">
    <property type="entry name" value="MFS general substrate transporter"/>
    <property type="match status" value="1"/>
</dbReference>
<dbReference type="PROSITE" id="PS00872">
    <property type="entry name" value="NA_GALACTOSIDE_SYMP"/>
    <property type="match status" value="1"/>
</dbReference>
<dbReference type="AlphaFoldDB" id="A0A0C1Q4D2"/>
<dbReference type="PANTHER" id="PTHR11328:SF24">
    <property type="entry name" value="MAJOR FACILITATOR SUPERFAMILY (MFS) PROFILE DOMAIN-CONTAINING PROTEIN"/>
    <property type="match status" value="1"/>
</dbReference>
<dbReference type="GO" id="GO:0015293">
    <property type="term" value="F:symporter activity"/>
    <property type="evidence" value="ECO:0007669"/>
    <property type="project" value="UniProtKB-KW"/>
</dbReference>
<evidence type="ECO:0000256" key="7">
    <source>
        <dbReference type="ARBA" id="ARBA00022989"/>
    </source>
</evidence>
<evidence type="ECO:0000256" key="8">
    <source>
        <dbReference type="ARBA" id="ARBA00023136"/>
    </source>
</evidence>
<feature type="transmembrane region" description="Helical" evidence="9">
    <location>
        <begin position="379"/>
        <end position="400"/>
    </location>
</feature>
<dbReference type="InterPro" id="IPR020846">
    <property type="entry name" value="MFS_dom"/>
</dbReference>
<evidence type="ECO:0000256" key="2">
    <source>
        <dbReference type="ARBA" id="ARBA00022448"/>
    </source>
</evidence>
<keyword evidence="6" id="KW-0769">Symport</keyword>
<dbReference type="PROSITE" id="PS50850">
    <property type="entry name" value="MFS"/>
    <property type="match status" value="1"/>
</dbReference>
<evidence type="ECO:0000256" key="5">
    <source>
        <dbReference type="ARBA" id="ARBA00022692"/>
    </source>
</evidence>
<evidence type="ECO:0000313" key="11">
    <source>
        <dbReference type="EMBL" id="MBS1010965.1"/>
    </source>
</evidence>
<feature type="transmembrane region" description="Helical" evidence="9">
    <location>
        <begin position="50"/>
        <end position="70"/>
    </location>
</feature>
<dbReference type="InterPro" id="IPR039672">
    <property type="entry name" value="MFS_2"/>
</dbReference>
<evidence type="ECO:0000256" key="1">
    <source>
        <dbReference type="ARBA" id="ARBA00004651"/>
    </source>
</evidence>
<protein>
    <submittedName>
        <fullName evidence="11">MFS transporter</fullName>
    </submittedName>
</protein>
<evidence type="ECO:0000313" key="12">
    <source>
        <dbReference type="EMBL" id="PBQ22998.1"/>
    </source>
</evidence>
<feature type="transmembrane region" description="Helical" evidence="9">
    <location>
        <begin position="120"/>
        <end position="142"/>
    </location>
</feature>
<feature type="domain" description="Major facilitator superfamily (MFS) profile" evidence="10">
    <location>
        <begin position="20"/>
        <end position="446"/>
    </location>
</feature>
<evidence type="ECO:0000256" key="6">
    <source>
        <dbReference type="ARBA" id="ARBA00022847"/>
    </source>
</evidence>
<reference evidence="11" key="3">
    <citation type="submission" date="2022-09" db="EMBL/GenBank/DDBJ databases">
        <title>Genome-inferred correspondence between phylogeny and metabolic traits in the wild Drosophila gut microbiome.</title>
        <authorList>
            <person name="Bueno E."/>
            <person name="Blow F."/>
            <person name="Douglas A.E."/>
        </authorList>
    </citation>
    <scope>NUCLEOTIDE SEQUENCE</scope>
    <source>
        <strain evidence="11">Dm-2019-70</strain>
    </source>
</reference>
<feature type="transmembrane region" description="Helical" evidence="9">
    <location>
        <begin position="310"/>
        <end position="328"/>
    </location>
</feature>
<dbReference type="CDD" id="cd17332">
    <property type="entry name" value="MFS_MelB_like"/>
    <property type="match status" value="1"/>
</dbReference>
<keyword evidence="2" id="KW-0813">Transport</keyword>
<name>A0A0C1Q4D2_LEVBR</name>
<dbReference type="RefSeq" id="WP_021741005.1">
    <property type="nucleotide sequence ID" value="NZ_CAKMAE010000007.1"/>
</dbReference>
<sequence length="466" mass="51206">MSENAAKAEPAMKNMVPWNERIAYSFSDFACNLSFQMVGTYLMIFYTDTFGLSAAAVGTLFLAARIVDAFDGPFWGIMIDHTHTKWGKSRPYWLWFSIPFAVFCVLVFTTPNMSLTGKLVWAYVTYIGVDVLYSAVNIPITSILPSLTSNPQERVTLSTIRQFMGTAGATLITGITLTMVAFFGHGSTTSPRGWFIWALIVAVIVVVIFGFVFKYTTERVQTKSSRKSIPIKDSLKALKRNWPWAIIIFINFIYWMGMQTRSQVTVYFFKYNMHDATLASLVLSLQLVALVAVVLTPWTASRIGKRNTMLGGMILAVIGQLLLSLGANNLSVPMIIFATVIGYLGTGYVSGLIAVMLADAVDYGEWINGVRAEGIVTSFSSFSAKLGMGIGGVITGWILTGTGYVANKTQTAGALHGIELNYIWVPLLGFALSGIALMFYHVDGIEKKMQSDLAEKHARENAEDGE</sequence>
<dbReference type="GO" id="GO:0006814">
    <property type="term" value="P:sodium ion transport"/>
    <property type="evidence" value="ECO:0007669"/>
    <property type="project" value="InterPro"/>
</dbReference>
<reference evidence="12 13" key="1">
    <citation type="submission" date="2017-09" db="EMBL/GenBank/DDBJ databases">
        <title>Genome sequence of Lactobacillus brevis D7.</title>
        <authorList>
            <person name="Kwon M.-S."/>
            <person name="Lim S.K."/>
            <person name="Choi H.-J."/>
        </authorList>
    </citation>
    <scope>NUCLEOTIDE SEQUENCE [LARGE SCALE GENOMIC DNA]</scope>
    <source>
        <strain evidence="12 13">D7</strain>
    </source>
</reference>
<dbReference type="EMBL" id="NVYO01000001">
    <property type="protein sequence ID" value="PBQ22998.1"/>
    <property type="molecule type" value="Genomic_DNA"/>
</dbReference>
<accession>A0A0C1Q4D2</accession>
<keyword evidence="5 9" id="KW-0812">Transmembrane</keyword>
<evidence type="ECO:0000259" key="10">
    <source>
        <dbReference type="PROSITE" id="PS50850"/>
    </source>
</evidence>
<dbReference type="NCBIfam" id="TIGR00792">
    <property type="entry name" value="gph"/>
    <property type="match status" value="1"/>
</dbReference>
<keyword evidence="4" id="KW-0762">Sugar transport</keyword>
<evidence type="ECO:0000313" key="14">
    <source>
        <dbReference type="Proteomes" id="UP000676478"/>
    </source>
</evidence>
<dbReference type="Proteomes" id="UP000217918">
    <property type="component" value="Unassembled WGS sequence"/>
</dbReference>
<comment type="subcellular location">
    <subcellularLocation>
        <location evidence="1">Cell membrane</location>
        <topology evidence="1">Multi-pass membrane protein</topology>
    </subcellularLocation>
</comment>
<evidence type="ECO:0000313" key="13">
    <source>
        <dbReference type="Proteomes" id="UP000217918"/>
    </source>
</evidence>
<dbReference type="GO" id="GO:0005886">
    <property type="term" value="C:plasma membrane"/>
    <property type="evidence" value="ECO:0007669"/>
    <property type="project" value="UniProtKB-SubCell"/>
</dbReference>
<evidence type="ECO:0000256" key="9">
    <source>
        <dbReference type="SAM" id="Phobius"/>
    </source>
</evidence>
<feature type="transmembrane region" description="Helical" evidence="9">
    <location>
        <begin position="276"/>
        <end position="298"/>
    </location>
</feature>
<comment type="caution">
    <text evidence="11">The sequence shown here is derived from an EMBL/GenBank/DDBJ whole genome shotgun (WGS) entry which is preliminary data.</text>
</comment>
<dbReference type="InterPro" id="IPR036259">
    <property type="entry name" value="MFS_trans_sf"/>
</dbReference>
<dbReference type="GO" id="GO:0008643">
    <property type="term" value="P:carbohydrate transport"/>
    <property type="evidence" value="ECO:0007669"/>
    <property type="project" value="InterPro"/>
</dbReference>
<gene>
    <name evidence="12" type="ORF">CNR29_02765</name>
    <name evidence="11" type="ORF">JK167_09000</name>
</gene>
<keyword evidence="3" id="KW-1003">Cell membrane</keyword>
<feature type="transmembrane region" description="Helical" evidence="9">
    <location>
        <begin position="195"/>
        <end position="216"/>
    </location>
</feature>
<dbReference type="GeneID" id="56992273"/>
<dbReference type="Proteomes" id="UP000676478">
    <property type="component" value="Unassembled WGS sequence"/>
</dbReference>
<dbReference type="Pfam" id="PF13347">
    <property type="entry name" value="MFS_2"/>
    <property type="match status" value="1"/>
</dbReference>
<dbReference type="InterPro" id="IPR018043">
    <property type="entry name" value="Na/Gal_symport_CS"/>
</dbReference>
<organism evidence="11 14">
    <name type="scientific">Levilactobacillus brevis</name>
    <name type="common">Lactobacillus brevis</name>
    <dbReference type="NCBI Taxonomy" id="1580"/>
    <lineage>
        <taxon>Bacteria</taxon>
        <taxon>Bacillati</taxon>
        <taxon>Bacillota</taxon>
        <taxon>Bacilli</taxon>
        <taxon>Lactobacillales</taxon>
        <taxon>Lactobacillaceae</taxon>
        <taxon>Levilactobacillus</taxon>
    </lineage>
</organism>
<dbReference type="InterPro" id="IPR001927">
    <property type="entry name" value="Na/Gal_symport"/>
</dbReference>
<feature type="transmembrane region" description="Helical" evidence="9">
    <location>
        <begin position="420"/>
        <end position="440"/>
    </location>
</feature>
<dbReference type="EMBL" id="JAERKF010000010">
    <property type="protein sequence ID" value="MBS1010965.1"/>
    <property type="molecule type" value="Genomic_DNA"/>
</dbReference>
<dbReference type="Gene3D" id="1.20.1250.20">
    <property type="entry name" value="MFS general substrate transporter like domains"/>
    <property type="match status" value="1"/>
</dbReference>
<feature type="transmembrane region" description="Helical" evidence="9">
    <location>
        <begin position="237"/>
        <end position="256"/>
    </location>
</feature>